<evidence type="ECO:0000313" key="2">
    <source>
        <dbReference type="EMBL" id="TFK44769.1"/>
    </source>
</evidence>
<protein>
    <submittedName>
        <fullName evidence="2">Uncharacterized protein</fullName>
    </submittedName>
</protein>
<feature type="compositionally biased region" description="Low complexity" evidence="1">
    <location>
        <begin position="373"/>
        <end position="410"/>
    </location>
</feature>
<feature type="region of interest" description="Disordered" evidence="1">
    <location>
        <begin position="96"/>
        <end position="221"/>
    </location>
</feature>
<name>A0A5C3MH81_9AGAR</name>
<sequence>MAKTSKKGPAKAGQPITDFFPRKASASQVSSTPVPSVAQKPATQDALSSSSLKHGLEACPKLSNSNSMNARANGLKSPLKTDSRLRLIMPTIAASAPKVSAKGSIGSGELNPPPISSRKRSRSPDVQKPKRVAIAKASGNRMSKFDSDSESDAPESVVYVKPRSRPIGALGTPLRVSPLSPRENLTSTPSQGNSGARKRTKLSSPAFHNGYPIPSSQSDEEEIAAPCLASHPAEDVKQTIISPSTEALPSASQTDISGHVDLKETSSLLMAAALSPPADKTIYIPARRTATISAFLTPPPTEYPDRPSLPATPVSLDEATKTQQMIKMIKEKALAAAKSSPEQILLDLERFDTALADSSDDDDSPFNFLKNKSNSVSTSTSSSKVTTSISSGRSSRYSPRSQSSLSPLTSEHNSTSPSLFSTKRTRVVPAKGPVILTKTTIATKSSAAMKKHKASDPIATLLEEKKAADQRGRGDDAFTLAESTASELHGKHSLFAEMEEEYDEDADFWSATSTSQLISKGRERMANKTAIAEDDILLEDEDRKKLFGEEGGKGIASILQSDREKRAQDKAREKIAGVKLWKDDSNAEAMVVDTTYPVLNYTGGHKILQLLKGAVDRSDYFQAALLLDTGILALSKAAQENNHLISYLCNLALNVEVCVLALPAFRAVLQIWAQESEDVPGISFSDVKSTLVRLGADPSILRGMGWPVETTPSTLLVDAQEREDLLYRLVVLISSSSKRLSAQEIPDIVTALLLIAIEPASSEELRRDVSGAVHAICTSTAPDEALCPGVEVAICNKVLTCIVGYKPINKAHILSFLAEGSGRTRRIARWVAHAIIAEKAEVTVEAYGDLPLLVDLIDQLTRVTPSDSEQEPGKLELHNKTDYVDLGLYVYILSIALTNIKGYVEEEVRTSKAKAAALRPPDSPTKSAYEKPETELQVVRAVLESLHSRITDTRAAHLDRSRTKAAVKSVSMRLHYQRQALLRNASGGMGKPKPNILKYFSSKN</sequence>
<dbReference type="OrthoDB" id="5599613at2759"/>
<dbReference type="STRING" id="68775.A0A5C3MH81"/>
<dbReference type="EMBL" id="ML213590">
    <property type="protein sequence ID" value="TFK44769.1"/>
    <property type="molecule type" value="Genomic_DNA"/>
</dbReference>
<organism evidence="2 3">
    <name type="scientific">Crucibulum laeve</name>
    <dbReference type="NCBI Taxonomy" id="68775"/>
    <lineage>
        <taxon>Eukaryota</taxon>
        <taxon>Fungi</taxon>
        <taxon>Dikarya</taxon>
        <taxon>Basidiomycota</taxon>
        <taxon>Agaricomycotina</taxon>
        <taxon>Agaricomycetes</taxon>
        <taxon>Agaricomycetidae</taxon>
        <taxon>Agaricales</taxon>
        <taxon>Agaricineae</taxon>
        <taxon>Nidulariaceae</taxon>
        <taxon>Crucibulum</taxon>
    </lineage>
</organism>
<evidence type="ECO:0000313" key="3">
    <source>
        <dbReference type="Proteomes" id="UP000308652"/>
    </source>
</evidence>
<feature type="region of interest" description="Disordered" evidence="1">
    <location>
        <begin position="358"/>
        <end position="424"/>
    </location>
</feature>
<feature type="region of interest" description="Disordered" evidence="1">
    <location>
        <begin position="1"/>
        <end position="82"/>
    </location>
</feature>
<keyword evidence="3" id="KW-1185">Reference proteome</keyword>
<reference evidence="2 3" key="1">
    <citation type="journal article" date="2019" name="Nat. Ecol. Evol.">
        <title>Megaphylogeny resolves global patterns of mushroom evolution.</title>
        <authorList>
            <person name="Varga T."/>
            <person name="Krizsan K."/>
            <person name="Foldi C."/>
            <person name="Dima B."/>
            <person name="Sanchez-Garcia M."/>
            <person name="Sanchez-Ramirez S."/>
            <person name="Szollosi G.J."/>
            <person name="Szarkandi J.G."/>
            <person name="Papp V."/>
            <person name="Albert L."/>
            <person name="Andreopoulos W."/>
            <person name="Angelini C."/>
            <person name="Antonin V."/>
            <person name="Barry K.W."/>
            <person name="Bougher N.L."/>
            <person name="Buchanan P."/>
            <person name="Buyck B."/>
            <person name="Bense V."/>
            <person name="Catcheside P."/>
            <person name="Chovatia M."/>
            <person name="Cooper J."/>
            <person name="Damon W."/>
            <person name="Desjardin D."/>
            <person name="Finy P."/>
            <person name="Geml J."/>
            <person name="Haridas S."/>
            <person name="Hughes K."/>
            <person name="Justo A."/>
            <person name="Karasinski D."/>
            <person name="Kautmanova I."/>
            <person name="Kiss B."/>
            <person name="Kocsube S."/>
            <person name="Kotiranta H."/>
            <person name="LaButti K.M."/>
            <person name="Lechner B.E."/>
            <person name="Liimatainen K."/>
            <person name="Lipzen A."/>
            <person name="Lukacs Z."/>
            <person name="Mihaltcheva S."/>
            <person name="Morgado L.N."/>
            <person name="Niskanen T."/>
            <person name="Noordeloos M.E."/>
            <person name="Ohm R.A."/>
            <person name="Ortiz-Santana B."/>
            <person name="Ovrebo C."/>
            <person name="Racz N."/>
            <person name="Riley R."/>
            <person name="Savchenko A."/>
            <person name="Shiryaev A."/>
            <person name="Soop K."/>
            <person name="Spirin V."/>
            <person name="Szebenyi C."/>
            <person name="Tomsovsky M."/>
            <person name="Tulloss R.E."/>
            <person name="Uehling J."/>
            <person name="Grigoriev I.V."/>
            <person name="Vagvolgyi C."/>
            <person name="Papp T."/>
            <person name="Martin F.M."/>
            <person name="Miettinen O."/>
            <person name="Hibbett D.S."/>
            <person name="Nagy L.G."/>
        </authorList>
    </citation>
    <scope>NUCLEOTIDE SEQUENCE [LARGE SCALE GENOMIC DNA]</scope>
    <source>
        <strain evidence="2 3">CBS 166.37</strain>
    </source>
</reference>
<feature type="compositionally biased region" description="Polar residues" evidence="1">
    <location>
        <begin position="25"/>
        <end position="34"/>
    </location>
</feature>
<feature type="compositionally biased region" description="Polar residues" evidence="1">
    <location>
        <begin position="411"/>
        <end position="422"/>
    </location>
</feature>
<feature type="compositionally biased region" description="Polar residues" evidence="1">
    <location>
        <begin position="183"/>
        <end position="194"/>
    </location>
</feature>
<proteinExistence type="predicted"/>
<gene>
    <name evidence="2" type="ORF">BDQ12DRAFT_673543</name>
</gene>
<dbReference type="AlphaFoldDB" id="A0A5C3MH81"/>
<accession>A0A5C3MH81</accession>
<dbReference type="Proteomes" id="UP000308652">
    <property type="component" value="Unassembled WGS sequence"/>
</dbReference>
<evidence type="ECO:0000256" key="1">
    <source>
        <dbReference type="SAM" id="MobiDB-lite"/>
    </source>
</evidence>
<feature type="compositionally biased region" description="Polar residues" evidence="1">
    <location>
        <begin position="41"/>
        <end position="52"/>
    </location>
</feature>